<dbReference type="AlphaFoldDB" id="A0A098LX61"/>
<protein>
    <submittedName>
        <fullName evidence="1">MLN64 N-terminal domain-like protein</fullName>
    </submittedName>
</protein>
<proteinExistence type="predicted"/>
<evidence type="ECO:0000313" key="1">
    <source>
        <dbReference type="EMBL" id="JAC95103.1"/>
    </source>
</evidence>
<accession>A0A098LX61</accession>
<sequence length="50" mass="5736">MLKLKQSCCNQRQDELDVRQSRKCPRQQSGFSSFFKGCAFHQPNTANAKS</sequence>
<organism evidence="1">
    <name type="scientific">Hypsiglena sp. JMG-2014</name>
    <dbReference type="NCBI Taxonomy" id="1550645"/>
    <lineage>
        <taxon>Eukaryota</taxon>
        <taxon>Metazoa</taxon>
        <taxon>Chordata</taxon>
        <taxon>Craniata</taxon>
        <taxon>Vertebrata</taxon>
        <taxon>Euteleostomi</taxon>
        <taxon>Lepidosauria</taxon>
        <taxon>Squamata</taxon>
        <taxon>Bifurcata</taxon>
        <taxon>Unidentata</taxon>
        <taxon>Episquamata</taxon>
        <taxon>Toxicofera</taxon>
        <taxon>Serpentes</taxon>
        <taxon>Colubroidea</taxon>
        <taxon>Dipsadidae</taxon>
        <taxon>Hypsiglena</taxon>
    </lineage>
</organism>
<reference evidence="1" key="1">
    <citation type="submission" date="2014-09" db="EMBL/GenBank/DDBJ databases">
        <title>RNA-seq and high-definition mass spectrometry reveal the complex and divergent venoms of two rear-fanged colubrid snakes.</title>
        <authorList>
            <person name="McGivern J.J."/>
            <person name="Wray K.P."/>
            <person name="Margres M.J."/>
            <person name="Couch M.E."/>
            <person name="Mackessy S.P."/>
            <person name="Rokyta D.R."/>
        </authorList>
    </citation>
    <scope>NUCLEOTIDE SEQUENCE</scope>
    <source>
        <tissue evidence="1">Venom gland</tissue>
    </source>
</reference>
<name>A0A098LX61_9SAUR</name>
<dbReference type="EMBL" id="GBSI01001393">
    <property type="protein sequence ID" value="JAC95103.1"/>
    <property type="molecule type" value="Transcribed_RNA"/>
</dbReference>